<evidence type="ECO:0000313" key="1">
    <source>
        <dbReference type="EnsemblMetazoa" id="AALB014068-PA"/>
    </source>
</evidence>
<protein>
    <submittedName>
        <fullName evidence="1">Uncharacterized protein</fullName>
    </submittedName>
</protein>
<keyword evidence="2" id="KW-1185">Reference proteome</keyword>
<dbReference type="AlphaFoldDB" id="A0A182FWM5"/>
<accession>A0A182FWM5</accession>
<dbReference type="EnsemblMetazoa" id="AALB014068-RA">
    <property type="protein sequence ID" value="AALB014068-PA"/>
    <property type="gene ID" value="AALB014068"/>
</dbReference>
<proteinExistence type="predicted"/>
<sequence>MLSIVRPSNRLINPQVNAATKFP</sequence>
<dbReference type="Proteomes" id="UP000069272">
    <property type="component" value="Chromosome 2L"/>
</dbReference>
<name>A0A182FWM5_ANOAL</name>
<dbReference type="VEuPathDB" id="VectorBase:AALB014068"/>
<reference evidence="1 2" key="1">
    <citation type="journal article" date="2017" name="G3 (Bethesda)">
        <title>The Physical Genome Mapping of Anopheles albimanus Corrected Scaffold Misassemblies and Identified Interarm Rearrangements in Genus Anopheles.</title>
        <authorList>
            <person name="Artemov G.N."/>
            <person name="Peery A.N."/>
            <person name="Jiang X."/>
            <person name="Tu Z."/>
            <person name="Stegniy V.N."/>
            <person name="Sharakhova M.V."/>
            <person name="Sharakhov I.V."/>
        </authorList>
    </citation>
    <scope>NUCLEOTIDE SEQUENCE [LARGE SCALE GENOMIC DNA]</scope>
    <source>
        <strain evidence="1 2">ALBI9_A</strain>
    </source>
</reference>
<reference evidence="1" key="2">
    <citation type="submission" date="2022-08" db="UniProtKB">
        <authorList>
            <consortium name="EnsemblMetazoa"/>
        </authorList>
    </citation>
    <scope>IDENTIFICATION</scope>
    <source>
        <strain evidence="1">STECLA/ALBI9_A</strain>
    </source>
</reference>
<evidence type="ECO:0000313" key="2">
    <source>
        <dbReference type="Proteomes" id="UP000069272"/>
    </source>
</evidence>
<organism evidence="1 2">
    <name type="scientific">Anopheles albimanus</name>
    <name type="common">New world malaria mosquito</name>
    <dbReference type="NCBI Taxonomy" id="7167"/>
    <lineage>
        <taxon>Eukaryota</taxon>
        <taxon>Metazoa</taxon>
        <taxon>Ecdysozoa</taxon>
        <taxon>Arthropoda</taxon>
        <taxon>Hexapoda</taxon>
        <taxon>Insecta</taxon>
        <taxon>Pterygota</taxon>
        <taxon>Neoptera</taxon>
        <taxon>Endopterygota</taxon>
        <taxon>Diptera</taxon>
        <taxon>Nematocera</taxon>
        <taxon>Culicoidea</taxon>
        <taxon>Culicidae</taxon>
        <taxon>Anophelinae</taxon>
        <taxon>Anopheles</taxon>
    </lineage>
</organism>